<evidence type="ECO:0000256" key="2">
    <source>
        <dbReference type="SAM" id="SignalP"/>
    </source>
</evidence>
<name>A0A7R9DF81_TIMPO</name>
<evidence type="ECO:0000313" key="3">
    <source>
        <dbReference type="EMBL" id="CAD7413617.1"/>
    </source>
</evidence>
<accession>A0A7R9DF81</accession>
<feature type="chain" id="PRO_5030834658" evidence="2">
    <location>
        <begin position="18"/>
        <end position="189"/>
    </location>
</feature>
<keyword evidence="1" id="KW-1133">Transmembrane helix</keyword>
<evidence type="ECO:0000256" key="1">
    <source>
        <dbReference type="SAM" id="Phobius"/>
    </source>
</evidence>
<sequence>MKLRVVLLAVLSGLGSASPLPRVDDVNPNNEVERILNIRNVPEVPGYSSNLYEVYMEPYGFYPVLLIFLLFFFFVLSSIQSPEGLFDVISLHPELGMPLIPSDGQAFRQTRLDTTPFDNSGLRMRDVSQPPLGESGRVVTIKVETYKPVVRNQGLRIINPTVRLSTDSEKEFRSAAGIQGIFFTCRVVT</sequence>
<reference evidence="3" key="1">
    <citation type="submission" date="2020-11" db="EMBL/GenBank/DDBJ databases">
        <authorList>
            <person name="Tran Van P."/>
        </authorList>
    </citation>
    <scope>NUCLEOTIDE SEQUENCE</scope>
</reference>
<keyword evidence="1" id="KW-0472">Membrane</keyword>
<protein>
    <submittedName>
        <fullName evidence="3">Uncharacterized protein</fullName>
    </submittedName>
</protein>
<keyword evidence="1" id="KW-0812">Transmembrane</keyword>
<organism evidence="3">
    <name type="scientific">Timema poppense</name>
    <name type="common">Walking stick</name>
    <dbReference type="NCBI Taxonomy" id="170557"/>
    <lineage>
        <taxon>Eukaryota</taxon>
        <taxon>Metazoa</taxon>
        <taxon>Ecdysozoa</taxon>
        <taxon>Arthropoda</taxon>
        <taxon>Hexapoda</taxon>
        <taxon>Insecta</taxon>
        <taxon>Pterygota</taxon>
        <taxon>Neoptera</taxon>
        <taxon>Polyneoptera</taxon>
        <taxon>Phasmatodea</taxon>
        <taxon>Timematodea</taxon>
        <taxon>Timematoidea</taxon>
        <taxon>Timematidae</taxon>
        <taxon>Timema</taxon>
    </lineage>
</organism>
<gene>
    <name evidence="3" type="ORF">TPSB3V08_LOCUS9141</name>
</gene>
<feature type="signal peptide" evidence="2">
    <location>
        <begin position="1"/>
        <end position="17"/>
    </location>
</feature>
<dbReference type="EMBL" id="OD007044">
    <property type="protein sequence ID" value="CAD7413617.1"/>
    <property type="molecule type" value="Genomic_DNA"/>
</dbReference>
<dbReference type="AlphaFoldDB" id="A0A7R9DF81"/>
<feature type="transmembrane region" description="Helical" evidence="1">
    <location>
        <begin position="59"/>
        <end position="76"/>
    </location>
</feature>
<keyword evidence="2" id="KW-0732">Signal</keyword>
<proteinExistence type="predicted"/>